<organism evidence="1 2">
    <name type="scientific">Gordonia hongkongensis</name>
    <dbReference type="NCBI Taxonomy" id="1701090"/>
    <lineage>
        <taxon>Bacteria</taxon>
        <taxon>Bacillati</taxon>
        <taxon>Actinomycetota</taxon>
        <taxon>Actinomycetes</taxon>
        <taxon>Mycobacteriales</taxon>
        <taxon>Gordoniaceae</taxon>
        <taxon>Gordonia</taxon>
    </lineage>
</organism>
<reference evidence="1" key="1">
    <citation type="journal article" date="2022" name="Data Brief">
        <title>Draft genome sequence data of Gordonia hongkongensis strain EUFUS-Z928 isolated from the octocoral Eunicea fusca.</title>
        <authorList>
            <person name="Sanchez-Suarez J."/>
            <person name="Diaz L."/>
            <person name="Melo-Bolivar J."/>
            <person name="Villamil L."/>
        </authorList>
    </citation>
    <scope>NUCLEOTIDE SEQUENCE</scope>
    <source>
        <strain evidence="1">EUFUS-Z928</strain>
    </source>
</reference>
<sequence>MPDPFHALVLMNLLFAAGAWCLARPSYAAAAVLGINSVAWTLWNQPIEGRVLLSFTIEHGLTESDLLSVLAVVIATITVFRSRLEKQQAAR</sequence>
<evidence type="ECO:0000313" key="2">
    <source>
        <dbReference type="Proteomes" id="UP001152308"/>
    </source>
</evidence>
<dbReference type="Proteomes" id="UP001152308">
    <property type="component" value="Unassembled WGS sequence"/>
</dbReference>
<dbReference type="RefSeq" id="WP_277242551.1">
    <property type="nucleotide sequence ID" value="NZ_JAKJLQ010000001.1"/>
</dbReference>
<comment type="caution">
    <text evidence="1">The sequence shown here is derived from an EMBL/GenBank/DDBJ whole genome shotgun (WGS) entry which is preliminary data.</text>
</comment>
<gene>
    <name evidence="1" type="ORF">L2299_01770</name>
</gene>
<proteinExistence type="predicted"/>
<accession>A0ABT6BPX7</accession>
<keyword evidence="2" id="KW-1185">Reference proteome</keyword>
<reference evidence="1" key="2">
    <citation type="submission" date="2022-01" db="EMBL/GenBank/DDBJ databases">
        <authorList>
            <person name="Sanchez-Suarez J."/>
            <person name="Villamil L."/>
            <person name="Diaz L.E."/>
        </authorList>
    </citation>
    <scope>NUCLEOTIDE SEQUENCE</scope>
    <source>
        <strain evidence="1">EUFUS-Z928</strain>
    </source>
</reference>
<dbReference type="EMBL" id="JAKJLQ010000001">
    <property type="protein sequence ID" value="MDF6099775.1"/>
    <property type="molecule type" value="Genomic_DNA"/>
</dbReference>
<evidence type="ECO:0000313" key="1">
    <source>
        <dbReference type="EMBL" id="MDF6099775.1"/>
    </source>
</evidence>
<name>A0ABT6BPX7_9ACTN</name>
<protein>
    <submittedName>
        <fullName evidence="1">Uncharacterized protein</fullName>
    </submittedName>
</protein>